<evidence type="ECO:0000259" key="1">
    <source>
        <dbReference type="Pfam" id="PF12697"/>
    </source>
</evidence>
<gene>
    <name evidence="2" type="ORF">Mco01_60130</name>
</gene>
<accession>A0ABQ4G7G1</accession>
<proteinExistence type="predicted"/>
<sequence>MADHIEVNGVRTWYDRQGAGEPLVLLHGGFSDARDFAGNLATLAGRFTVFTPERRGHGHTPDVEGPITLDLMAEDTAAFIDKAVGGPAHLAGYSIGATVALLVALRRPDLVRRLVLISCGITRESWIFTPTAGAQMPEQVVAAYAEVSPDGRDHFPVVVGKIVEAAATEPPPLTEEDLPSVTARTLVVAADDDMVHLEHTLALYRGVPGAELAVVPGTSHVLLHEKPELCTRIVAAFLTEEPRPTFIPIRRA</sequence>
<comment type="caution">
    <text evidence="2">The sequence shown here is derived from an EMBL/GenBank/DDBJ whole genome shotgun (WGS) entry which is preliminary data.</text>
</comment>
<keyword evidence="3" id="KW-1185">Reference proteome</keyword>
<dbReference type="InterPro" id="IPR000073">
    <property type="entry name" value="AB_hydrolase_1"/>
</dbReference>
<reference evidence="2 3" key="1">
    <citation type="submission" date="2021-01" db="EMBL/GenBank/DDBJ databases">
        <title>Whole genome shotgun sequence of Microbispora corallina NBRC 16416.</title>
        <authorList>
            <person name="Komaki H."/>
            <person name="Tamura T."/>
        </authorList>
    </citation>
    <scope>NUCLEOTIDE SEQUENCE [LARGE SCALE GENOMIC DNA]</scope>
    <source>
        <strain evidence="2 3">NBRC 16416</strain>
    </source>
</reference>
<dbReference type="InterPro" id="IPR029058">
    <property type="entry name" value="AB_hydrolase_fold"/>
</dbReference>
<evidence type="ECO:0000313" key="2">
    <source>
        <dbReference type="EMBL" id="GIH43013.1"/>
    </source>
</evidence>
<dbReference type="Gene3D" id="3.40.50.1820">
    <property type="entry name" value="alpha/beta hydrolase"/>
    <property type="match status" value="1"/>
</dbReference>
<feature type="domain" description="AB hydrolase-1" evidence="1">
    <location>
        <begin position="23"/>
        <end position="229"/>
    </location>
</feature>
<dbReference type="Proteomes" id="UP000603904">
    <property type="component" value="Unassembled WGS sequence"/>
</dbReference>
<dbReference type="SUPFAM" id="SSF53474">
    <property type="entry name" value="alpha/beta-Hydrolases"/>
    <property type="match status" value="1"/>
</dbReference>
<dbReference type="Pfam" id="PF12697">
    <property type="entry name" value="Abhydrolase_6"/>
    <property type="match status" value="1"/>
</dbReference>
<evidence type="ECO:0000313" key="3">
    <source>
        <dbReference type="Proteomes" id="UP000603904"/>
    </source>
</evidence>
<name>A0ABQ4G7G1_9ACTN</name>
<dbReference type="EMBL" id="BOOC01000034">
    <property type="protein sequence ID" value="GIH43013.1"/>
    <property type="molecule type" value="Genomic_DNA"/>
</dbReference>
<dbReference type="PRINTS" id="PR00111">
    <property type="entry name" value="ABHYDROLASE"/>
</dbReference>
<organism evidence="2 3">
    <name type="scientific">Microbispora corallina</name>
    <dbReference type="NCBI Taxonomy" id="83302"/>
    <lineage>
        <taxon>Bacteria</taxon>
        <taxon>Bacillati</taxon>
        <taxon>Actinomycetota</taxon>
        <taxon>Actinomycetes</taxon>
        <taxon>Streptosporangiales</taxon>
        <taxon>Streptosporangiaceae</taxon>
        <taxon>Microbispora</taxon>
    </lineage>
</organism>
<dbReference type="PANTHER" id="PTHR43433">
    <property type="entry name" value="HYDROLASE, ALPHA/BETA FOLD FAMILY PROTEIN"/>
    <property type="match status" value="1"/>
</dbReference>
<dbReference type="RefSeq" id="WP_204060173.1">
    <property type="nucleotide sequence ID" value="NZ_BAAAGP010000006.1"/>
</dbReference>
<dbReference type="PANTHER" id="PTHR43433:SF4">
    <property type="entry name" value="NON-HEME CHLOROPEROXIDASE-RELATED"/>
    <property type="match status" value="1"/>
</dbReference>
<dbReference type="InterPro" id="IPR050471">
    <property type="entry name" value="AB_hydrolase"/>
</dbReference>
<protein>
    <submittedName>
        <fullName evidence="2">Oxidoreductase</fullName>
    </submittedName>
</protein>